<reference evidence="1" key="2">
    <citation type="submission" date="2015-06" db="UniProtKB">
        <authorList>
            <consortium name="EnsemblPlants"/>
        </authorList>
    </citation>
    <scope>IDENTIFICATION</scope>
    <source>
        <strain evidence="1">DM1-3 516 R44</strain>
    </source>
</reference>
<keyword evidence="2" id="KW-1185">Reference proteome</keyword>
<name>M0ZXA9_SOLTU</name>
<dbReference type="HOGENOM" id="CLU_1809644_0_0_1"/>
<reference evidence="2" key="1">
    <citation type="journal article" date="2011" name="Nature">
        <title>Genome sequence and analysis of the tuber crop potato.</title>
        <authorList>
            <consortium name="The Potato Genome Sequencing Consortium"/>
        </authorList>
    </citation>
    <scope>NUCLEOTIDE SEQUENCE [LARGE SCALE GENOMIC DNA]</scope>
    <source>
        <strain evidence="2">cv. DM1-3 516 R44</strain>
    </source>
</reference>
<protein>
    <submittedName>
        <fullName evidence="1">Uncharacterized protein</fullName>
    </submittedName>
</protein>
<dbReference type="InParanoid" id="M0ZXA9"/>
<dbReference type="Gramene" id="PGSC0003DMT400010002">
    <property type="protein sequence ID" value="PGSC0003DMT400010002"/>
    <property type="gene ID" value="PGSC0003DMG400003919"/>
</dbReference>
<dbReference type="AlphaFoldDB" id="M0ZXA9"/>
<dbReference type="Proteomes" id="UP000011115">
    <property type="component" value="Unassembled WGS sequence"/>
</dbReference>
<sequence>MSTKGLACYSGPERYRVKVKRAIRKFRLPLPNSSLIVSTVCSWLSPWIDDGLKKPPILCAQSFWICITATVGTELADAYSPDTIIASFPGKEVHNQWTCSFSSGPHYWAINEAQKKHLANFFGPIAGSLPAKTLVKCPPSQST</sequence>
<dbReference type="EnsemblPlants" id="PGSC0003DMT400010002">
    <property type="protein sequence ID" value="PGSC0003DMT400010002"/>
    <property type="gene ID" value="PGSC0003DMG400003919"/>
</dbReference>
<proteinExistence type="predicted"/>
<dbReference type="PANTHER" id="PTHR38146:SF8">
    <property type="entry name" value="TIFY DOMAIN-CONTAINING PROTEIN"/>
    <property type="match status" value="1"/>
</dbReference>
<organism evidence="1 2">
    <name type="scientific">Solanum tuberosum</name>
    <name type="common">Potato</name>
    <dbReference type="NCBI Taxonomy" id="4113"/>
    <lineage>
        <taxon>Eukaryota</taxon>
        <taxon>Viridiplantae</taxon>
        <taxon>Streptophyta</taxon>
        <taxon>Embryophyta</taxon>
        <taxon>Tracheophyta</taxon>
        <taxon>Spermatophyta</taxon>
        <taxon>Magnoliopsida</taxon>
        <taxon>eudicotyledons</taxon>
        <taxon>Gunneridae</taxon>
        <taxon>Pentapetalae</taxon>
        <taxon>asterids</taxon>
        <taxon>lamiids</taxon>
        <taxon>Solanales</taxon>
        <taxon>Solanaceae</taxon>
        <taxon>Solanoideae</taxon>
        <taxon>Solaneae</taxon>
        <taxon>Solanum</taxon>
    </lineage>
</organism>
<dbReference type="PaxDb" id="4113-PGSC0003DMT400010002"/>
<accession>M0ZXA9</accession>
<dbReference type="PANTHER" id="PTHR38146">
    <property type="entry name" value="30S RIBOSOMAL PROTEIN S12, CHLOROPLASTIC"/>
    <property type="match status" value="1"/>
</dbReference>
<evidence type="ECO:0000313" key="1">
    <source>
        <dbReference type="EnsemblPlants" id="PGSC0003DMT400010002"/>
    </source>
</evidence>
<evidence type="ECO:0000313" key="2">
    <source>
        <dbReference type="Proteomes" id="UP000011115"/>
    </source>
</evidence>